<gene>
    <name evidence="2" type="ORF">K0M31_006339</name>
</gene>
<evidence type="ECO:0000313" key="3">
    <source>
        <dbReference type="Proteomes" id="UP001177670"/>
    </source>
</evidence>
<comment type="caution">
    <text evidence="2">The sequence shown here is derived from an EMBL/GenBank/DDBJ whole genome shotgun (WGS) entry which is preliminary data.</text>
</comment>
<proteinExistence type="predicted"/>
<keyword evidence="3" id="KW-1185">Reference proteome</keyword>
<evidence type="ECO:0000313" key="2">
    <source>
        <dbReference type="EMBL" id="KAK1125002.1"/>
    </source>
</evidence>
<dbReference type="Proteomes" id="UP001177670">
    <property type="component" value="Unassembled WGS sequence"/>
</dbReference>
<protein>
    <submittedName>
        <fullName evidence="2">Uncharacterized protein</fullName>
    </submittedName>
</protein>
<feature type="region of interest" description="Disordered" evidence="1">
    <location>
        <begin position="1"/>
        <end position="25"/>
    </location>
</feature>
<dbReference type="AlphaFoldDB" id="A0AA40FTU6"/>
<reference evidence="2" key="1">
    <citation type="submission" date="2021-10" db="EMBL/GenBank/DDBJ databases">
        <title>Melipona bicolor Genome sequencing and assembly.</title>
        <authorList>
            <person name="Araujo N.S."/>
            <person name="Arias M.C."/>
        </authorList>
    </citation>
    <scope>NUCLEOTIDE SEQUENCE</scope>
    <source>
        <strain evidence="2">USP_2M_L1-L4_2017</strain>
        <tissue evidence="2">Whole body</tissue>
    </source>
</reference>
<name>A0AA40FTU6_9HYME</name>
<sequence length="134" mass="15012">MDGAGFRVPFTRQGHRSTPEPPWDRKGAFTPVVRFRVGKSEISGTFRCLESPLSYSSDAEFRSESEREENNVRRLEMAAIETHNGYTARCTAEMLPVVAEIARKRHWETADRAVAPISADFASQDHEPIVGVCS</sequence>
<accession>A0AA40FTU6</accession>
<organism evidence="2 3">
    <name type="scientific">Melipona bicolor</name>
    <dbReference type="NCBI Taxonomy" id="60889"/>
    <lineage>
        <taxon>Eukaryota</taxon>
        <taxon>Metazoa</taxon>
        <taxon>Ecdysozoa</taxon>
        <taxon>Arthropoda</taxon>
        <taxon>Hexapoda</taxon>
        <taxon>Insecta</taxon>
        <taxon>Pterygota</taxon>
        <taxon>Neoptera</taxon>
        <taxon>Endopterygota</taxon>
        <taxon>Hymenoptera</taxon>
        <taxon>Apocrita</taxon>
        <taxon>Aculeata</taxon>
        <taxon>Apoidea</taxon>
        <taxon>Anthophila</taxon>
        <taxon>Apidae</taxon>
        <taxon>Melipona</taxon>
    </lineage>
</organism>
<dbReference type="EMBL" id="JAHYIQ010000017">
    <property type="protein sequence ID" value="KAK1125002.1"/>
    <property type="molecule type" value="Genomic_DNA"/>
</dbReference>
<evidence type="ECO:0000256" key="1">
    <source>
        <dbReference type="SAM" id="MobiDB-lite"/>
    </source>
</evidence>